<evidence type="ECO:0000259" key="5">
    <source>
        <dbReference type="Pfam" id="PF03109"/>
    </source>
</evidence>
<gene>
    <name evidence="6" type="primary">ubiB_3</name>
    <name evidence="6" type="ORF">MP11Mi_33930</name>
</gene>
<dbReference type="InterPro" id="IPR011009">
    <property type="entry name" value="Kinase-like_dom_sf"/>
</dbReference>
<protein>
    <submittedName>
        <fullName evidence="6">Protein kinase UbiB</fullName>
        <ecNumber evidence="6">2.7.-.-</ecNumber>
    </submittedName>
</protein>
<organism evidence="6">
    <name type="scientific">Gordonia sp. MP11Mi</name>
    <dbReference type="NCBI Taxonomy" id="3022769"/>
    <lineage>
        <taxon>Bacteria</taxon>
        <taxon>Bacillati</taxon>
        <taxon>Actinomycetota</taxon>
        <taxon>Actinomycetes</taxon>
        <taxon>Mycobacteriales</taxon>
        <taxon>Gordoniaceae</taxon>
        <taxon>Gordonia</taxon>
    </lineage>
</organism>
<dbReference type="CDD" id="cd13970">
    <property type="entry name" value="ABC1_ADCK3"/>
    <property type="match status" value="1"/>
</dbReference>
<dbReference type="PANTHER" id="PTHR43851">
    <property type="match status" value="1"/>
</dbReference>
<dbReference type="EMBL" id="CP128986">
    <property type="protein sequence ID" value="WOC14278.1"/>
    <property type="molecule type" value="Genomic_DNA"/>
</dbReference>
<dbReference type="GO" id="GO:0016301">
    <property type="term" value="F:kinase activity"/>
    <property type="evidence" value="ECO:0007669"/>
    <property type="project" value="UniProtKB-KW"/>
</dbReference>
<evidence type="ECO:0000256" key="1">
    <source>
        <dbReference type="ARBA" id="ARBA00009670"/>
    </source>
</evidence>
<comment type="similarity">
    <text evidence="1">Belongs to the protein kinase superfamily. ADCK protein kinase family.</text>
</comment>
<accession>A0AA97GXZ7</accession>
<feature type="domain" description="ABC1 atypical kinase-like" evidence="5">
    <location>
        <begin position="104"/>
        <end position="341"/>
    </location>
</feature>
<dbReference type="AlphaFoldDB" id="A0AA97GXZ7"/>
<reference evidence="6" key="1">
    <citation type="submission" date="2023-06" db="EMBL/GenBank/DDBJ databases">
        <title>Gordonia sp. nov. and Pseudochrobactrum sp. nov., two species isolated from the burying beetle Nicrophorus vespilloides.</title>
        <authorList>
            <person name="Poehlein A."/>
            <person name="Guzman J."/>
            <person name="Daniel R."/>
            <person name="Vilcinskas A."/>
        </authorList>
    </citation>
    <scope>NUCLEOTIDE SEQUENCE</scope>
    <source>
        <strain evidence="6">MP11Mi</strain>
    </source>
</reference>
<keyword evidence="4" id="KW-0067">ATP-binding</keyword>
<evidence type="ECO:0000256" key="2">
    <source>
        <dbReference type="ARBA" id="ARBA00022679"/>
    </source>
</evidence>
<dbReference type="InterPro" id="IPR034646">
    <property type="entry name" value="ADCK3_dom"/>
</dbReference>
<evidence type="ECO:0000256" key="4">
    <source>
        <dbReference type="ARBA" id="ARBA00022840"/>
    </source>
</evidence>
<dbReference type="SUPFAM" id="SSF56112">
    <property type="entry name" value="Protein kinase-like (PK-like)"/>
    <property type="match status" value="1"/>
</dbReference>
<keyword evidence="2 6" id="KW-0808">Transferase</keyword>
<proteinExistence type="inferred from homology"/>
<dbReference type="GO" id="GO:0005524">
    <property type="term" value="F:ATP binding"/>
    <property type="evidence" value="ECO:0007669"/>
    <property type="project" value="UniProtKB-KW"/>
</dbReference>
<keyword evidence="3" id="KW-0547">Nucleotide-binding</keyword>
<dbReference type="InterPro" id="IPR051409">
    <property type="entry name" value="Atypical_kinase_ADCK"/>
</dbReference>
<keyword evidence="6" id="KW-0418">Kinase</keyword>
<dbReference type="EC" id="2.7.-.-" evidence="6"/>
<dbReference type="InterPro" id="IPR004147">
    <property type="entry name" value="ABC1_dom"/>
</dbReference>
<sequence length="462" mass="50000">MPDGSDMRDDGVHGRIRRGGMLGGVVARHAVRSAAESAKAPFRSPAEVDAAREAAILKLADDIVVVAGGMRGAAHKLGQLLGVLDLGLATPETRAAFNERLAPLFSSVPRWDDRRMRRVLERSLGPRSARIARLDGAIAAASIGQVYRGELDDGRVVAIKIKYPDIDRMVRADLKNLGLMTRVLAKYAPGMNAEEIVAEVVDQISGELDFAQELASHTEFAQRYADHPVFTIPKPVPELCTSEVLVTEFLDGSPFDEAVHLGRDRRNEIGEAIYRFYCSEMYRIGRFSADPHPGNVLILADGKVGFLDFGLCVELTPPQLRTERLVFGALLDGDVQTVYEHSTSAGFIVDPTSVGPHRLLEYMSAVVGWHLEAGEVTITPDLAAAAAAAAVLPQGGHIRRMGTQRMVRDHAFGRRNELATCALLGRLEATAPWSAIAREALGLAGPATPMGYQIAEWRSAAT</sequence>
<dbReference type="Pfam" id="PF03109">
    <property type="entry name" value="ABC1"/>
    <property type="match status" value="1"/>
</dbReference>
<evidence type="ECO:0000256" key="3">
    <source>
        <dbReference type="ARBA" id="ARBA00022741"/>
    </source>
</evidence>
<dbReference type="PANTHER" id="PTHR43851:SF3">
    <property type="entry name" value="COENZYME Q8"/>
    <property type="match status" value="1"/>
</dbReference>
<name>A0AA97GXZ7_9ACTN</name>
<evidence type="ECO:0000313" key="6">
    <source>
        <dbReference type="EMBL" id="WOC14278.1"/>
    </source>
</evidence>